<comment type="subcellular location">
    <subcellularLocation>
        <location evidence="5 6">Cytoplasm</location>
    </subcellularLocation>
</comment>
<accession>A0A0R1P361</accession>
<evidence type="ECO:0000256" key="6">
    <source>
        <dbReference type="RuleBase" id="RU004355"/>
    </source>
</evidence>
<evidence type="ECO:0000256" key="5">
    <source>
        <dbReference type="HAMAP-Rule" id="MF_00378"/>
    </source>
</evidence>
<dbReference type="CDD" id="cd04489">
    <property type="entry name" value="ExoVII_LU_OBF"/>
    <property type="match status" value="1"/>
</dbReference>
<evidence type="ECO:0000256" key="2">
    <source>
        <dbReference type="ARBA" id="ARBA00022722"/>
    </source>
</evidence>
<feature type="domain" description="Exonuclease VII large subunit C-terminal" evidence="7">
    <location>
        <begin position="134"/>
        <end position="440"/>
    </location>
</feature>
<feature type="domain" description="OB-fold nucleic acid binding" evidence="8">
    <location>
        <begin position="11"/>
        <end position="106"/>
    </location>
</feature>
<protein>
    <recommendedName>
        <fullName evidence="5">Exodeoxyribonuclease 7 large subunit</fullName>
        <ecNumber evidence="5">3.1.11.6</ecNumber>
    </recommendedName>
    <alternativeName>
        <fullName evidence="5">Exodeoxyribonuclease VII large subunit</fullName>
        <shortName evidence="5">Exonuclease VII large subunit</shortName>
    </alternativeName>
</protein>
<dbReference type="PANTHER" id="PTHR30008:SF0">
    <property type="entry name" value="EXODEOXYRIBONUCLEASE 7 LARGE SUBUNIT"/>
    <property type="match status" value="1"/>
</dbReference>
<evidence type="ECO:0000313" key="9">
    <source>
        <dbReference type="EMBL" id="KRL23475.1"/>
    </source>
</evidence>
<dbReference type="EC" id="3.1.11.6" evidence="5"/>
<keyword evidence="1 5" id="KW-0963">Cytoplasm</keyword>
<dbReference type="GO" id="GO:0005737">
    <property type="term" value="C:cytoplasm"/>
    <property type="evidence" value="ECO:0007669"/>
    <property type="project" value="UniProtKB-SubCell"/>
</dbReference>
<organism evidence="9 10">
    <name type="scientific">Lentilactobacillus kisonensis DSM 19906 = JCM 15041</name>
    <dbReference type="NCBI Taxonomy" id="1423766"/>
    <lineage>
        <taxon>Bacteria</taxon>
        <taxon>Bacillati</taxon>
        <taxon>Bacillota</taxon>
        <taxon>Bacilli</taxon>
        <taxon>Lactobacillales</taxon>
        <taxon>Lactobacillaceae</taxon>
        <taxon>Lentilactobacillus</taxon>
    </lineage>
</organism>
<evidence type="ECO:0000256" key="1">
    <source>
        <dbReference type="ARBA" id="ARBA00022490"/>
    </source>
</evidence>
<sequence>MTSDAVTNDYLTVSALTKYIKRKFDVDPYLSKVYLTGEISNFRLRPNAHQYFSLKDDNAKISAIMFKSAFNKVKFTPAEGMKVLVVGHISVYEPTGSYQIYVERMEPDGVGQLYQAYEQLKKKLADEGLFNLPKKPLTKFPKRIAVVTSPSGAVIRDIITTVRRRYPIAQIVLFPALVQGTEASGDIVNQIHRVNGLGNFDTLIVGRGGGSIEDLWPFNEETVARAIVGSQIPVVSSVGHETDTTIADLVADVRAATPTAAAELAVPRLDQVLVDLKTTQNRIVNATYQIIEQNKLRLKRLQQSTVFTAPQRIYETFSQRLDLLTQRLANQADKITGKRKERFADLKMRLRLVAPTYTIKEQQQKLTTLQARLDKSMIQDVKNIRQRYQMLVGSLDHLSPLKILSRGYTYTTDDKNHLISKTAQLKSKAINVHFTDGIVVANVTKITKKEDNQHG</sequence>
<keyword evidence="2 5" id="KW-0540">Nuclease</keyword>
<dbReference type="GO" id="GO:0003676">
    <property type="term" value="F:nucleic acid binding"/>
    <property type="evidence" value="ECO:0007669"/>
    <property type="project" value="InterPro"/>
</dbReference>
<evidence type="ECO:0000259" key="7">
    <source>
        <dbReference type="Pfam" id="PF02601"/>
    </source>
</evidence>
<comment type="caution">
    <text evidence="9">The sequence shown here is derived from an EMBL/GenBank/DDBJ whole genome shotgun (WGS) entry which is preliminary data.</text>
</comment>
<dbReference type="InterPro" id="IPR003753">
    <property type="entry name" value="Exonuc_VII_L"/>
</dbReference>
<gene>
    <name evidence="5" type="primary">xseA</name>
    <name evidence="9" type="ORF">FC98_GL000202</name>
</gene>
<dbReference type="InterPro" id="IPR020579">
    <property type="entry name" value="Exonuc_VII_lsu_C"/>
</dbReference>
<dbReference type="Pfam" id="PF13742">
    <property type="entry name" value="tRNA_anti_2"/>
    <property type="match status" value="1"/>
</dbReference>
<keyword evidence="3 5" id="KW-0378">Hydrolase</keyword>
<name>A0A0R1P361_9LACO</name>
<dbReference type="InterPro" id="IPR025824">
    <property type="entry name" value="OB-fold_nuc-bd_dom"/>
</dbReference>
<dbReference type="PANTHER" id="PTHR30008">
    <property type="entry name" value="EXODEOXYRIBONUCLEASE 7 LARGE SUBUNIT"/>
    <property type="match status" value="1"/>
</dbReference>
<dbReference type="AlphaFoldDB" id="A0A0R1P361"/>
<dbReference type="PATRIC" id="fig|1423766.4.peg.198"/>
<dbReference type="GO" id="GO:0006308">
    <property type="term" value="P:DNA catabolic process"/>
    <property type="evidence" value="ECO:0007669"/>
    <property type="project" value="UniProtKB-UniRule"/>
</dbReference>
<comment type="catalytic activity">
    <reaction evidence="5 6">
        <text>Exonucleolytic cleavage in either 5'- to 3'- or 3'- to 5'-direction to yield nucleoside 5'-phosphates.</text>
        <dbReference type="EC" id="3.1.11.6"/>
    </reaction>
</comment>
<evidence type="ECO:0000256" key="3">
    <source>
        <dbReference type="ARBA" id="ARBA00022801"/>
    </source>
</evidence>
<keyword evidence="4 5" id="KW-0269">Exonuclease</keyword>
<dbReference type="Proteomes" id="UP000051439">
    <property type="component" value="Unassembled WGS sequence"/>
</dbReference>
<dbReference type="RefSeq" id="WP_056949036.1">
    <property type="nucleotide sequence ID" value="NZ_AZEB01000001.1"/>
</dbReference>
<dbReference type="Pfam" id="PF02601">
    <property type="entry name" value="Exonuc_VII_L"/>
    <property type="match status" value="1"/>
</dbReference>
<evidence type="ECO:0000259" key="8">
    <source>
        <dbReference type="Pfam" id="PF13742"/>
    </source>
</evidence>
<dbReference type="GO" id="GO:0008855">
    <property type="term" value="F:exodeoxyribonuclease VII activity"/>
    <property type="evidence" value="ECO:0007669"/>
    <property type="project" value="UniProtKB-UniRule"/>
</dbReference>
<dbReference type="HAMAP" id="MF_00378">
    <property type="entry name" value="Exonuc_7_L"/>
    <property type="match status" value="1"/>
</dbReference>
<keyword evidence="10" id="KW-1185">Reference proteome</keyword>
<proteinExistence type="inferred from homology"/>
<evidence type="ECO:0000313" key="10">
    <source>
        <dbReference type="Proteomes" id="UP000051439"/>
    </source>
</evidence>
<comment type="similarity">
    <text evidence="5 6">Belongs to the XseA family.</text>
</comment>
<dbReference type="GO" id="GO:0009318">
    <property type="term" value="C:exodeoxyribonuclease VII complex"/>
    <property type="evidence" value="ECO:0007669"/>
    <property type="project" value="UniProtKB-UniRule"/>
</dbReference>
<evidence type="ECO:0000256" key="4">
    <source>
        <dbReference type="ARBA" id="ARBA00022839"/>
    </source>
</evidence>
<comment type="function">
    <text evidence="5">Bidirectionally degrades single-stranded DNA into large acid-insoluble oligonucleotides, which are then degraded further into small acid-soluble oligonucleotides.</text>
</comment>
<comment type="subunit">
    <text evidence="5">Heterooligomer composed of large and small subunits.</text>
</comment>
<dbReference type="EMBL" id="AZEB01000001">
    <property type="protein sequence ID" value="KRL23475.1"/>
    <property type="molecule type" value="Genomic_DNA"/>
</dbReference>
<dbReference type="NCBIfam" id="TIGR00237">
    <property type="entry name" value="xseA"/>
    <property type="match status" value="1"/>
</dbReference>
<reference evidence="9 10" key="1">
    <citation type="journal article" date="2015" name="Genome Announc.">
        <title>Expanding the biotechnology potential of lactobacilli through comparative genomics of 213 strains and associated genera.</title>
        <authorList>
            <person name="Sun Z."/>
            <person name="Harris H.M."/>
            <person name="McCann A."/>
            <person name="Guo C."/>
            <person name="Argimon S."/>
            <person name="Zhang W."/>
            <person name="Yang X."/>
            <person name="Jeffery I.B."/>
            <person name="Cooney J.C."/>
            <person name="Kagawa T.F."/>
            <person name="Liu W."/>
            <person name="Song Y."/>
            <person name="Salvetti E."/>
            <person name="Wrobel A."/>
            <person name="Rasinkangas P."/>
            <person name="Parkhill J."/>
            <person name="Rea M.C."/>
            <person name="O'Sullivan O."/>
            <person name="Ritari J."/>
            <person name="Douillard F.P."/>
            <person name="Paul Ross R."/>
            <person name="Yang R."/>
            <person name="Briner A.E."/>
            <person name="Felis G.E."/>
            <person name="de Vos W.M."/>
            <person name="Barrangou R."/>
            <person name="Klaenhammer T.R."/>
            <person name="Caufield P.W."/>
            <person name="Cui Y."/>
            <person name="Zhang H."/>
            <person name="O'Toole P.W."/>
        </authorList>
    </citation>
    <scope>NUCLEOTIDE SEQUENCE [LARGE SCALE GENOMIC DNA]</scope>
    <source>
        <strain evidence="9 10">DSM 19906</strain>
    </source>
</reference>